<protein>
    <submittedName>
        <fullName evidence="7">FAD-dependent oxidoreductase</fullName>
    </submittedName>
</protein>
<dbReference type="PANTHER" id="PTHR43557:SF2">
    <property type="entry name" value="RIESKE DOMAIN-CONTAINING PROTEIN-RELATED"/>
    <property type="match status" value="1"/>
</dbReference>
<keyword evidence="3" id="KW-0274">FAD</keyword>
<dbReference type="RefSeq" id="WP_282587000.1">
    <property type="nucleotide sequence ID" value="NZ_JAMOIM010000016.1"/>
</dbReference>
<feature type="domain" description="FAD/NAD(P)-binding" evidence="5">
    <location>
        <begin position="4"/>
        <end position="300"/>
    </location>
</feature>
<evidence type="ECO:0000259" key="5">
    <source>
        <dbReference type="Pfam" id="PF07992"/>
    </source>
</evidence>
<comment type="caution">
    <text evidence="7">The sequence shown here is derived from an EMBL/GenBank/DDBJ whole genome shotgun (WGS) entry which is preliminary data.</text>
</comment>
<dbReference type="PRINTS" id="PR00411">
    <property type="entry name" value="PNDRDTASEI"/>
</dbReference>
<dbReference type="GO" id="GO:0005737">
    <property type="term" value="C:cytoplasm"/>
    <property type="evidence" value="ECO:0007669"/>
    <property type="project" value="TreeGrafter"/>
</dbReference>
<evidence type="ECO:0000256" key="2">
    <source>
        <dbReference type="ARBA" id="ARBA00022630"/>
    </source>
</evidence>
<feature type="domain" description="Reductase C-terminal" evidence="6">
    <location>
        <begin position="321"/>
        <end position="404"/>
    </location>
</feature>
<evidence type="ECO:0000256" key="3">
    <source>
        <dbReference type="ARBA" id="ARBA00022827"/>
    </source>
</evidence>
<dbReference type="PRINTS" id="PR00368">
    <property type="entry name" value="FADPNR"/>
</dbReference>
<dbReference type="InterPro" id="IPR050446">
    <property type="entry name" value="FAD-oxidoreductase/Apoptosis"/>
</dbReference>
<comment type="cofactor">
    <cofactor evidence="1">
        <name>FAD</name>
        <dbReference type="ChEBI" id="CHEBI:57692"/>
    </cofactor>
</comment>
<dbReference type="Gene3D" id="3.50.50.60">
    <property type="entry name" value="FAD/NAD(P)-binding domain"/>
    <property type="match status" value="2"/>
</dbReference>
<dbReference type="Pfam" id="PF14759">
    <property type="entry name" value="Reductase_C"/>
    <property type="match status" value="1"/>
</dbReference>
<organism evidence="7 8">
    <name type="scientific">Lichenifustis flavocetrariae</name>
    <dbReference type="NCBI Taxonomy" id="2949735"/>
    <lineage>
        <taxon>Bacteria</taxon>
        <taxon>Pseudomonadati</taxon>
        <taxon>Pseudomonadota</taxon>
        <taxon>Alphaproteobacteria</taxon>
        <taxon>Hyphomicrobiales</taxon>
        <taxon>Lichenihabitantaceae</taxon>
        <taxon>Lichenifustis</taxon>
    </lineage>
</organism>
<evidence type="ECO:0000313" key="8">
    <source>
        <dbReference type="Proteomes" id="UP001165667"/>
    </source>
</evidence>
<dbReference type="EMBL" id="JAMOIM010000016">
    <property type="protein sequence ID" value="MCW6510572.1"/>
    <property type="molecule type" value="Genomic_DNA"/>
</dbReference>
<dbReference type="PANTHER" id="PTHR43557">
    <property type="entry name" value="APOPTOSIS-INDUCING FACTOR 1"/>
    <property type="match status" value="1"/>
</dbReference>
<dbReference type="Gene3D" id="3.30.390.30">
    <property type="match status" value="1"/>
</dbReference>
<keyword evidence="4" id="KW-0560">Oxidoreductase</keyword>
<dbReference type="InterPro" id="IPR023753">
    <property type="entry name" value="FAD/NAD-binding_dom"/>
</dbReference>
<dbReference type="InterPro" id="IPR028202">
    <property type="entry name" value="Reductase_C"/>
</dbReference>
<accession>A0AA41Z7A5</accession>
<dbReference type="AlphaFoldDB" id="A0AA41Z7A5"/>
<name>A0AA41Z7A5_9HYPH</name>
<reference evidence="7" key="1">
    <citation type="submission" date="2022-05" db="EMBL/GenBank/DDBJ databases">
        <authorList>
            <person name="Pankratov T."/>
        </authorList>
    </citation>
    <scope>NUCLEOTIDE SEQUENCE</scope>
    <source>
        <strain evidence="7">BP6-180914</strain>
    </source>
</reference>
<dbReference type="GO" id="GO:0016651">
    <property type="term" value="F:oxidoreductase activity, acting on NAD(P)H"/>
    <property type="evidence" value="ECO:0007669"/>
    <property type="project" value="TreeGrafter"/>
</dbReference>
<dbReference type="SUPFAM" id="SSF51905">
    <property type="entry name" value="FAD/NAD(P)-binding domain"/>
    <property type="match status" value="2"/>
</dbReference>
<dbReference type="Proteomes" id="UP001165667">
    <property type="component" value="Unassembled WGS sequence"/>
</dbReference>
<keyword evidence="8" id="KW-1185">Reference proteome</keyword>
<evidence type="ECO:0000256" key="1">
    <source>
        <dbReference type="ARBA" id="ARBA00001974"/>
    </source>
</evidence>
<sequence>MSGIVIVGTGQAGFQLGASLRQGGYREPITLIGDETHLPYGRPALSKAYLMGKTNAAALQLRPSAFYADQSLTLRVGERVAEIAPTLQRVILTSGEKLSYDHLVLATGSRNRPLPVPGAALPGVFQLRTLADADALKAALHDVKAVAIVGAGFIGLEFAAVCAGKGIAVTVIEGANRILARSVSPLMATAVEATHRAAGVHFAFGAVVSAILERNGRAVGVAATDGSNYAADLVLVGIGVLPNQELARDAGLPVSNGIEVDETLLTVDPAISAIGDCAHHPSPHSHEGRVRIESVQSAVDGARCVAARINGQPGSHVAVPWFWSDQGAYKLQIAGLAAPHDLAVLRGSPDDGAFSVFCFREGSLVGVESLNKPGDHMIARRLLEDRQANLTPEQAADTTFDLKASVAGHRRQN</sequence>
<evidence type="ECO:0000256" key="4">
    <source>
        <dbReference type="ARBA" id="ARBA00023002"/>
    </source>
</evidence>
<evidence type="ECO:0000259" key="6">
    <source>
        <dbReference type="Pfam" id="PF14759"/>
    </source>
</evidence>
<dbReference type="SUPFAM" id="SSF55424">
    <property type="entry name" value="FAD/NAD-linked reductases, dimerisation (C-terminal) domain"/>
    <property type="match status" value="1"/>
</dbReference>
<keyword evidence="2" id="KW-0285">Flavoprotein</keyword>
<proteinExistence type="predicted"/>
<dbReference type="InterPro" id="IPR016156">
    <property type="entry name" value="FAD/NAD-linked_Rdtase_dimer_sf"/>
</dbReference>
<dbReference type="InterPro" id="IPR036188">
    <property type="entry name" value="FAD/NAD-bd_sf"/>
</dbReference>
<gene>
    <name evidence="7" type="ORF">M8523_21365</name>
</gene>
<evidence type="ECO:0000313" key="7">
    <source>
        <dbReference type="EMBL" id="MCW6510572.1"/>
    </source>
</evidence>
<dbReference type="Pfam" id="PF07992">
    <property type="entry name" value="Pyr_redox_2"/>
    <property type="match status" value="1"/>
</dbReference>